<evidence type="ECO:0000313" key="1">
    <source>
        <dbReference type="EMBL" id="UPW36480.1"/>
    </source>
</evidence>
<proteinExistence type="predicted"/>
<protein>
    <submittedName>
        <fullName evidence="1">Uncharacterized protein</fullName>
    </submittedName>
</protein>
<accession>A0A976N1F7</accession>
<dbReference type="EMBL" id="OM869567">
    <property type="protein sequence ID" value="UPW36480.1"/>
    <property type="molecule type" value="Genomic_DNA"/>
</dbReference>
<name>A0A976N1F7_9VIRU</name>
<sequence>MKHRSNPDNPANRGRVIPNLGVDINKLIETNTVPDTHAEVIYNELSEIESVGIRVNDNFKAMALTQGYKKLGLHFNKTKDKDK</sequence>
<reference evidence="1" key="1">
    <citation type="submission" date="2022-02" db="EMBL/GenBank/DDBJ databases">
        <title>Towards deciphering the DNA virus diversity associated with rodent species in the families Cricetidae and Heteromyidae.</title>
        <authorList>
            <person name="Lund M."/>
            <person name="Larsen B.B."/>
            <person name="Gryseels S."/>
            <person name="Kraberger S."/>
            <person name="Rowsey D.M."/>
            <person name="Steger L."/>
            <person name="Yule K.M."/>
            <person name="Upham N.S."/>
            <person name="Worobey M."/>
            <person name="Van Doorslaer K."/>
            <person name="Varsani A."/>
        </authorList>
    </citation>
    <scope>NUCLEOTIDE SEQUENCE</scope>
    <source>
        <strain evidence="1">UA08Rod_4577</strain>
    </source>
</reference>
<organism evidence="1">
    <name type="scientific">Sigmofec virus UA08Rod_4577</name>
    <dbReference type="NCBI Taxonomy" id="2929404"/>
    <lineage>
        <taxon>Viruses</taxon>
        <taxon>Monodnaviria</taxon>
        <taxon>Sangervirae</taxon>
        <taxon>Phixviricota</taxon>
        <taxon>Malgrandaviricetes</taxon>
        <taxon>Petitvirales</taxon>
        <taxon>Microviridae</taxon>
    </lineage>
</organism>